<organism evidence="2 3">
    <name type="scientific">Burkholderia metallica</name>
    <dbReference type="NCBI Taxonomy" id="488729"/>
    <lineage>
        <taxon>Bacteria</taxon>
        <taxon>Pseudomonadati</taxon>
        <taxon>Pseudomonadota</taxon>
        <taxon>Betaproteobacteria</taxon>
        <taxon>Burkholderiales</taxon>
        <taxon>Burkholderiaceae</taxon>
        <taxon>Burkholderia</taxon>
        <taxon>Burkholderia cepacia complex</taxon>
    </lineage>
</organism>
<gene>
    <name evidence="2" type="ORF">QZM52_33395</name>
</gene>
<dbReference type="Proteomes" id="UP001171606">
    <property type="component" value="Unassembled WGS sequence"/>
</dbReference>
<protein>
    <recommendedName>
        <fullName evidence="4">Rad50/SbcC-type AAA domain-containing protein</fullName>
    </recommendedName>
</protein>
<dbReference type="RefSeq" id="WP_301757457.1">
    <property type="nucleotide sequence ID" value="NZ_JAUJSQ010000022.1"/>
</dbReference>
<keyword evidence="3" id="KW-1185">Reference proteome</keyword>
<evidence type="ECO:0000313" key="3">
    <source>
        <dbReference type="Proteomes" id="UP001171606"/>
    </source>
</evidence>
<proteinExistence type="predicted"/>
<sequence>MEQNKPSLVINRLVLVGRRKNYVIPFAEGVNIVYGDSTTGKSSVLECINYLLGSSKFVYDREIELSVRFIMMEARLNNLPYVIKRDIFKPNDPIEVYAGNLDSIELTFPKKFTPNFGLPESADGFFSDFMMMALNMPNIKMRQAPSKVDSAMIRLSFRDVFKYCYLKQDDVGSKALLGGSNYAVAVKNKETFKYLFNLLDTNVSDAQEELSSLVKRRDNVKERYDVVSDFLRETEFESESDLTDAHEAVALQEETLRQQLNGVNAAMIAGSESYSFLKETLLELSAKISLAEQDRAASERAVDRYVRLRNDYQVDIEKLKSIRTSKSVIGAQADSFSCPLCDSTVVLGEIKVEFSIDDGDRAAQEVNVLVKRVRDLKDLIQVEQDKQGMLTAELKSLREERDRARRLLDEETAEMITPYLSERDGLSAELAKLGESRKQLRQAIKVRNQQKGILAETVALDERIVGMQEKLDLLKAAAPSMEGILSKIGDFLSAYLRKVKIKDQREVSISKRTILPMLRSRDYSDITSGGLRTILSIGFYLSILDTAVDSTCNLPTFLMVDTVGKYLGKTQKQYNETNQIEDRREEVSDPSKYLNMYSYMFSLADRAKQKGVATQIIVVDNDVPPAIQTQFADSIVAHFSSEGIDGLSRGLIDDAHLLSY</sequence>
<evidence type="ECO:0000256" key="1">
    <source>
        <dbReference type="SAM" id="Coils"/>
    </source>
</evidence>
<dbReference type="EMBL" id="JAUJSQ010000022">
    <property type="protein sequence ID" value="MDN7936178.1"/>
    <property type="molecule type" value="Genomic_DNA"/>
</dbReference>
<evidence type="ECO:0008006" key="4">
    <source>
        <dbReference type="Google" id="ProtNLM"/>
    </source>
</evidence>
<name>A0ABT8PM01_9BURK</name>
<feature type="coiled-coil region" evidence="1">
    <location>
        <begin position="387"/>
        <end position="443"/>
    </location>
</feature>
<keyword evidence="1" id="KW-0175">Coiled coil</keyword>
<accession>A0ABT8PM01</accession>
<evidence type="ECO:0000313" key="2">
    <source>
        <dbReference type="EMBL" id="MDN7936178.1"/>
    </source>
</evidence>
<comment type="caution">
    <text evidence="2">The sequence shown here is derived from an EMBL/GenBank/DDBJ whole genome shotgun (WGS) entry which is preliminary data.</text>
</comment>
<dbReference type="InterPro" id="IPR027417">
    <property type="entry name" value="P-loop_NTPase"/>
</dbReference>
<dbReference type="Gene3D" id="3.40.50.300">
    <property type="entry name" value="P-loop containing nucleotide triphosphate hydrolases"/>
    <property type="match status" value="1"/>
</dbReference>
<reference evidence="2" key="1">
    <citation type="submission" date="2023-07" db="EMBL/GenBank/DDBJ databases">
        <title>A collection of bacterial strains from the Burkholderia cepacia Research Laboratory and Repository.</title>
        <authorList>
            <person name="Lipuma J."/>
            <person name="Spilker T."/>
            <person name="Caverly L."/>
        </authorList>
    </citation>
    <scope>NUCLEOTIDE SEQUENCE</scope>
    <source>
        <strain evidence="2">AU42020</strain>
    </source>
</reference>
<dbReference type="SUPFAM" id="SSF52540">
    <property type="entry name" value="P-loop containing nucleoside triphosphate hydrolases"/>
    <property type="match status" value="1"/>
</dbReference>